<protein>
    <recommendedName>
        <fullName evidence="2">Inner membrane protein YgaP-like transmembrane domain-containing protein</fullName>
    </recommendedName>
</protein>
<keyword evidence="4" id="KW-1185">Reference proteome</keyword>
<sequence>MSKKLFQRNLGRTDRIIRLIIGVLALGAWYFGAVAGTIAIVIGVAAIMLIGTSAAASCPLNSVANINTMSQKEREENDAKGISYQKK</sequence>
<evidence type="ECO:0000259" key="2">
    <source>
        <dbReference type="Pfam" id="PF11127"/>
    </source>
</evidence>
<evidence type="ECO:0000313" key="3">
    <source>
        <dbReference type="EMBL" id="OYQ42514.1"/>
    </source>
</evidence>
<keyword evidence="1" id="KW-0472">Membrane</keyword>
<organism evidence="3 4">
    <name type="scientific">Flavobacterium aurantiibacter</name>
    <dbReference type="NCBI Taxonomy" id="2023067"/>
    <lineage>
        <taxon>Bacteria</taxon>
        <taxon>Pseudomonadati</taxon>
        <taxon>Bacteroidota</taxon>
        <taxon>Flavobacteriia</taxon>
        <taxon>Flavobacteriales</taxon>
        <taxon>Flavobacteriaceae</taxon>
        <taxon>Flavobacterium</taxon>
    </lineage>
</organism>
<evidence type="ECO:0000256" key="1">
    <source>
        <dbReference type="SAM" id="Phobius"/>
    </source>
</evidence>
<dbReference type="Proteomes" id="UP000216035">
    <property type="component" value="Unassembled WGS sequence"/>
</dbReference>
<feature type="domain" description="Inner membrane protein YgaP-like transmembrane" evidence="2">
    <location>
        <begin position="7"/>
        <end position="71"/>
    </location>
</feature>
<name>A0A255ZNL4_9FLAO</name>
<dbReference type="InterPro" id="IPR021309">
    <property type="entry name" value="YgaP-like_TM"/>
</dbReference>
<dbReference type="Pfam" id="PF11127">
    <property type="entry name" value="YgaP-like_TM"/>
    <property type="match status" value="1"/>
</dbReference>
<dbReference type="RefSeq" id="WP_094486987.1">
    <property type="nucleotide sequence ID" value="NZ_NOXX01000213.1"/>
</dbReference>
<keyword evidence="1" id="KW-1133">Transmembrane helix</keyword>
<reference evidence="3 4" key="1">
    <citation type="submission" date="2017-07" db="EMBL/GenBank/DDBJ databases">
        <title>Flavobacterium cyanobacteriorum sp. nov., isolated from cyanobacterial aggregates in a eutrophic lake.</title>
        <authorList>
            <person name="Cai H."/>
        </authorList>
    </citation>
    <scope>NUCLEOTIDE SEQUENCE [LARGE SCALE GENOMIC DNA]</scope>
    <source>
        <strain evidence="3 4">TH167</strain>
    </source>
</reference>
<dbReference type="OrthoDB" id="9804804at2"/>
<accession>A0A255ZNL4</accession>
<gene>
    <name evidence="3" type="ORF">CHX27_11850</name>
</gene>
<feature type="transmembrane region" description="Helical" evidence="1">
    <location>
        <begin position="21"/>
        <end position="50"/>
    </location>
</feature>
<dbReference type="AlphaFoldDB" id="A0A255ZNL4"/>
<comment type="caution">
    <text evidence="3">The sequence shown here is derived from an EMBL/GenBank/DDBJ whole genome shotgun (WGS) entry which is preliminary data.</text>
</comment>
<proteinExistence type="predicted"/>
<evidence type="ECO:0000313" key="4">
    <source>
        <dbReference type="Proteomes" id="UP000216035"/>
    </source>
</evidence>
<keyword evidence="1" id="KW-0812">Transmembrane</keyword>
<dbReference type="EMBL" id="NOXX01000213">
    <property type="protein sequence ID" value="OYQ42514.1"/>
    <property type="molecule type" value="Genomic_DNA"/>
</dbReference>